<dbReference type="EMBL" id="AP025628">
    <property type="protein sequence ID" value="BDG59023.1"/>
    <property type="molecule type" value="Genomic_DNA"/>
</dbReference>
<dbReference type="RefSeq" id="WP_264843143.1">
    <property type="nucleotide sequence ID" value="NZ_AP025628.1"/>
</dbReference>
<evidence type="ECO:0008006" key="3">
    <source>
        <dbReference type="Google" id="ProtNLM"/>
    </source>
</evidence>
<reference evidence="1" key="1">
    <citation type="submission" date="2022-03" db="EMBL/GenBank/DDBJ databases">
        <title>Complete genome sequence of Caldinitratiruptor microaerophilus.</title>
        <authorList>
            <person name="Mukaiyama R."/>
            <person name="Nishiyama T."/>
            <person name="Ueda K."/>
        </authorList>
    </citation>
    <scope>NUCLEOTIDE SEQUENCE</scope>
    <source>
        <strain evidence="1">JCM 16183</strain>
    </source>
</reference>
<protein>
    <recommendedName>
        <fullName evidence="3">Na+-translocating membrane potential-generating system MpsC domain-containing protein</fullName>
    </recommendedName>
</protein>
<organism evidence="1 2">
    <name type="scientific">Caldinitratiruptor microaerophilus</name>
    <dbReference type="NCBI Taxonomy" id="671077"/>
    <lineage>
        <taxon>Bacteria</taxon>
        <taxon>Bacillati</taxon>
        <taxon>Bacillota</taxon>
        <taxon>Clostridia</taxon>
        <taxon>Eubacteriales</taxon>
        <taxon>Symbiobacteriaceae</taxon>
        <taxon>Caldinitratiruptor</taxon>
    </lineage>
</organism>
<evidence type="ECO:0000313" key="1">
    <source>
        <dbReference type="EMBL" id="BDG59023.1"/>
    </source>
</evidence>
<proteinExistence type="predicted"/>
<keyword evidence="2" id="KW-1185">Reference proteome</keyword>
<name>A0AA35CIL5_9FIRM</name>
<evidence type="ECO:0000313" key="2">
    <source>
        <dbReference type="Proteomes" id="UP001163687"/>
    </source>
</evidence>
<accession>A0AA35CIL5</accession>
<dbReference type="KEGG" id="cmic:caldi_01130"/>
<dbReference type="AlphaFoldDB" id="A0AA35CIL5"/>
<sequence>MRLGDLKQEVMRINNRVNQEVFGTGLVWQRVEVVGPRVLVILAENRRLKALSTLNGAEELTARLTDIALLRQYKERLRRQLEEGLGVSVRAVLKDYDGEAQLAGTVVFLDTSLTVE</sequence>
<gene>
    <name evidence="1" type="ORF">caldi_01130</name>
</gene>
<dbReference type="Proteomes" id="UP001163687">
    <property type="component" value="Chromosome"/>
</dbReference>